<dbReference type="InterPro" id="IPR011990">
    <property type="entry name" value="TPR-like_helical_dom_sf"/>
</dbReference>
<dbReference type="EMBL" id="BAABRT010000004">
    <property type="protein sequence ID" value="GAA5524149.1"/>
    <property type="molecule type" value="Genomic_DNA"/>
</dbReference>
<evidence type="ECO:0000256" key="2">
    <source>
        <dbReference type="ARBA" id="ARBA00022803"/>
    </source>
</evidence>
<keyword evidence="6" id="KW-1185">Reference proteome</keyword>
<dbReference type="InterPro" id="IPR019734">
    <property type="entry name" value="TPR_rpt"/>
</dbReference>
<keyword evidence="2 3" id="KW-0802">TPR repeat</keyword>
<evidence type="ECO:0000256" key="1">
    <source>
        <dbReference type="ARBA" id="ARBA00022737"/>
    </source>
</evidence>
<sequence length="245" mass="26423">MPDCSQKNRPEPNRSKPAAPPSLPSRLGRLLLCAALLAPAIAAAGSTPELVAEAEALALEGDYSAALPLYEQAIASLAGQPKAQHNLRYRYGIVLSALGGELRPDLYPLARAQFESVLDFLASGQSLTHSPARVRSALAHTYHQQAASAEAGQQVELLRSAYFLYRGAVPELASQAEWHNLAITYFNLGQVCEWQGNLAEAVDWLEKAVALDRQHGFADLEQDSAYLLALREQLNPSAHATTTAL</sequence>
<evidence type="ECO:0000256" key="3">
    <source>
        <dbReference type="PROSITE-ProRule" id="PRU00339"/>
    </source>
</evidence>
<dbReference type="RefSeq" id="WP_345548908.1">
    <property type="nucleotide sequence ID" value="NZ_BAABRT010000004.1"/>
</dbReference>
<dbReference type="InterPro" id="IPR013105">
    <property type="entry name" value="TPR_2"/>
</dbReference>
<evidence type="ECO:0000313" key="5">
    <source>
        <dbReference type="EMBL" id="GAA5524149.1"/>
    </source>
</evidence>
<protein>
    <recommendedName>
        <fullName evidence="7">Tetratricopeptide repeat protein</fullName>
    </recommendedName>
</protein>
<gene>
    <name evidence="5" type="ORF">Maes01_00703</name>
</gene>
<feature type="repeat" description="TPR" evidence="3">
    <location>
        <begin position="182"/>
        <end position="215"/>
    </location>
</feature>
<dbReference type="Gene3D" id="1.25.40.10">
    <property type="entry name" value="Tetratricopeptide repeat domain"/>
    <property type="match status" value="1"/>
</dbReference>
<keyword evidence="1" id="KW-0677">Repeat</keyword>
<dbReference type="Proteomes" id="UP001408594">
    <property type="component" value="Unassembled WGS sequence"/>
</dbReference>
<evidence type="ECO:0008006" key="7">
    <source>
        <dbReference type="Google" id="ProtNLM"/>
    </source>
</evidence>
<comment type="caution">
    <text evidence="5">The sequence shown here is derived from an EMBL/GenBank/DDBJ whole genome shotgun (WGS) entry which is preliminary data.</text>
</comment>
<dbReference type="PROSITE" id="PS50005">
    <property type="entry name" value="TPR"/>
    <property type="match status" value="1"/>
</dbReference>
<reference evidence="5 6" key="1">
    <citation type="submission" date="2024-02" db="EMBL/GenBank/DDBJ databases">
        <title>Microbulbifer aestuariivivens NBRC 112533.</title>
        <authorList>
            <person name="Ichikawa N."/>
            <person name="Katano-Makiyama Y."/>
            <person name="Hidaka K."/>
        </authorList>
    </citation>
    <scope>NUCLEOTIDE SEQUENCE [LARGE SCALE GENOMIC DNA]</scope>
    <source>
        <strain evidence="5 6">NBRC 112533</strain>
    </source>
</reference>
<accession>A0ABP9WLR6</accession>
<feature type="compositionally biased region" description="Basic and acidic residues" evidence="4">
    <location>
        <begin position="1"/>
        <end position="14"/>
    </location>
</feature>
<proteinExistence type="predicted"/>
<dbReference type="SUPFAM" id="SSF48452">
    <property type="entry name" value="TPR-like"/>
    <property type="match status" value="1"/>
</dbReference>
<feature type="region of interest" description="Disordered" evidence="4">
    <location>
        <begin position="1"/>
        <end position="23"/>
    </location>
</feature>
<name>A0ABP9WLR6_9GAMM</name>
<dbReference type="Pfam" id="PF07719">
    <property type="entry name" value="TPR_2"/>
    <property type="match status" value="1"/>
</dbReference>
<evidence type="ECO:0000256" key="4">
    <source>
        <dbReference type="SAM" id="MobiDB-lite"/>
    </source>
</evidence>
<organism evidence="5 6">
    <name type="scientific">Microbulbifer aestuariivivens</name>
    <dbReference type="NCBI Taxonomy" id="1908308"/>
    <lineage>
        <taxon>Bacteria</taxon>
        <taxon>Pseudomonadati</taxon>
        <taxon>Pseudomonadota</taxon>
        <taxon>Gammaproteobacteria</taxon>
        <taxon>Cellvibrionales</taxon>
        <taxon>Microbulbiferaceae</taxon>
        <taxon>Microbulbifer</taxon>
    </lineage>
</organism>
<evidence type="ECO:0000313" key="6">
    <source>
        <dbReference type="Proteomes" id="UP001408594"/>
    </source>
</evidence>
<dbReference type="SMART" id="SM00028">
    <property type="entry name" value="TPR"/>
    <property type="match status" value="2"/>
</dbReference>